<dbReference type="PANTHER" id="PTHR34386">
    <property type="entry name" value="GLUTAREDOXIN"/>
    <property type="match status" value="1"/>
</dbReference>
<dbReference type="Proteomes" id="UP000184128">
    <property type="component" value="Unassembled WGS sequence"/>
</dbReference>
<proteinExistence type="predicted"/>
<dbReference type="STRING" id="1121025.SAMN02745249_01228"/>
<dbReference type="SUPFAM" id="SSF52833">
    <property type="entry name" value="Thioredoxin-like"/>
    <property type="match status" value="1"/>
</dbReference>
<dbReference type="RefSeq" id="WP_073297828.1">
    <property type="nucleotide sequence ID" value="NZ_FQUF01000016.1"/>
</dbReference>
<dbReference type="PROSITE" id="PS51354">
    <property type="entry name" value="GLUTAREDOXIN_2"/>
    <property type="match status" value="1"/>
</dbReference>
<dbReference type="Gene3D" id="3.40.30.10">
    <property type="entry name" value="Glutaredoxin"/>
    <property type="match status" value="1"/>
</dbReference>
<evidence type="ECO:0000313" key="3">
    <source>
        <dbReference type="Proteomes" id="UP000184128"/>
    </source>
</evidence>
<evidence type="ECO:0000313" key="2">
    <source>
        <dbReference type="EMBL" id="SHE82315.1"/>
    </source>
</evidence>
<reference evidence="2 3" key="1">
    <citation type="submission" date="2016-11" db="EMBL/GenBank/DDBJ databases">
        <authorList>
            <person name="Jaros S."/>
            <person name="Januszkiewicz K."/>
            <person name="Wedrychowicz H."/>
        </authorList>
    </citation>
    <scope>NUCLEOTIDE SEQUENCE [LARGE SCALE GENOMIC DNA]</scope>
    <source>
        <strain evidence="2 3">DSM 15692</strain>
    </source>
</reference>
<sequence>MNDITIYVTGTCPYCEMMKNYLNENNLSFKEINVQKDPIAAERLVNETGQMGVPQTKINGEWVLGFDPMRANSLIKQ</sequence>
<dbReference type="EMBL" id="FQUF01000016">
    <property type="protein sequence ID" value="SHE82315.1"/>
    <property type="molecule type" value="Genomic_DNA"/>
</dbReference>
<organism evidence="2 3">
    <name type="scientific">Atopostipes suicloacalis DSM 15692</name>
    <dbReference type="NCBI Taxonomy" id="1121025"/>
    <lineage>
        <taxon>Bacteria</taxon>
        <taxon>Bacillati</taxon>
        <taxon>Bacillota</taxon>
        <taxon>Bacilli</taxon>
        <taxon>Lactobacillales</taxon>
        <taxon>Carnobacteriaceae</taxon>
        <taxon>Atopostipes</taxon>
    </lineage>
</organism>
<dbReference type="GO" id="GO:0045454">
    <property type="term" value="P:cell redox homeostasis"/>
    <property type="evidence" value="ECO:0007669"/>
    <property type="project" value="TreeGrafter"/>
</dbReference>
<feature type="domain" description="Glutaredoxin" evidence="1">
    <location>
        <begin position="4"/>
        <end position="63"/>
    </location>
</feature>
<dbReference type="AlphaFoldDB" id="A0A1M4WM89"/>
<evidence type="ECO:0000259" key="1">
    <source>
        <dbReference type="Pfam" id="PF00462"/>
    </source>
</evidence>
<dbReference type="InterPro" id="IPR002109">
    <property type="entry name" value="Glutaredoxin"/>
</dbReference>
<dbReference type="PANTHER" id="PTHR34386:SF1">
    <property type="entry name" value="GLUTAREDOXIN-LIKE PROTEIN NRDH"/>
    <property type="match status" value="1"/>
</dbReference>
<dbReference type="InterPro" id="IPR051548">
    <property type="entry name" value="Grx-like_ET"/>
</dbReference>
<gene>
    <name evidence="2" type="ORF">SAMN02745249_01228</name>
</gene>
<accession>A0A1M4WM89</accession>
<keyword evidence="3" id="KW-1185">Reference proteome</keyword>
<name>A0A1M4WM89_9LACT</name>
<dbReference type="CDD" id="cd02976">
    <property type="entry name" value="NrdH"/>
    <property type="match status" value="1"/>
</dbReference>
<dbReference type="Pfam" id="PF00462">
    <property type="entry name" value="Glutaredoxin"/>
    <property type="match status" value="1"/>
</dbReference>
<dbReference type="GO" id="GO:0009055">
    <property type="term" value="F:electron transfer activity"/>
    <property type="evidence" value="ECO:0007669"/>
    <property type="project" value="TreeGrafter"/>
</dbReference>
<dbReference type="InterPro" id="IPR036249">
    <property type="entry name" value="Thioredoxin-like_sf"/>
</dbReference>
<dbReference type="OrthoDB" id="9795531at2"/>
<protein>
    <submittedName>
        <fullName evidence="2">Glutaredoxin-like protein, YruB-family</fullName>
    </submittedName>
</protein>